<sequence length="117" mass="11996">MPARAGGGAAAAGGVLPPRRGEARRPPAPAAPSPLRRPPPRGPAAQRHLADSSRISNPSRDAAAPGARSGAQHPASDAHAHSLSRSAARAHYRRRRTGGKTPPRKAPPTPLSNATTR</sequence>
<gene>
    <name evidence="2" type="ORF">IPOD504_LOCUS14809</name>
</gene>
<accession>A0ABN8J0D5</accession>
<evidence type="ECO:0000313" key="3">
    <source>
        <dbReference type="Proteomes" id="UP000837857"/>
    </source>
</evidence>
<evidence type="ECO:0000256" key="1">
    <source>
        <dbReference type="SAM" id="MobiDB-lite"/>
    </source>
</evidence>
<reference evidence="2" key="1">
    <citation type="submission" date="2022-03" db="EMBL/GenBank/DDBJ databases">
        <authorList>
            <person name="Martin H S."/>
        </authorList>
    </citation>
    <scope>NUCLEOTIDE SEQUENCE</scope>
</reference>
<protein>
    <submittedName>
        <fullName evidence="2">Uncharacterized protein</fullName>
    </submittedName>
</protein>
<proteinExistence type="predicted"/>
<feature type="compositionally biased region" description="Gly residues" evidence="1">
    <location>
        <begin position="1"/>
        <end position="11"/>
    </location>
</feature>
<feature type="non-terminal residue" evidence="2">
    <location>
        <position position="117"/>
    </location>
</feature>
<evidence type="ECO:0000313" key="2">
    <source>
        <dbReference type="EMBL" id="CAH2069249.1"/>
    </source>
</evidence>
<feature type="compositionally biased region" description="Low complexity" evidence="1">
    <location>
        <begin position="75"/>
        <end position="87"/>
    </location>
</feature>
<feature type="region of interest" description="Disordered" evidence="1">
    <location>
        <begin position="1"/>
        <end position="117"/>
    </location>
</feature>
<feature type="compositionally biased region" description="Basic residues" evidence="1">
    <location>
        <begin position="88"/>
        <end position="98"/>
    </location>
</feature>
<feature type="compositionally biased region" description="Pro residues" evidence="1">
    <location>
        <begin position="26"/>
        <end position="42"/>
    </location>
</feature>
<dbReference type="EMBL" id="OW152817">
    <property type="protein sequence ID" value="CAH2069249.1"/>
    <property type="molecule type" value="Genomic_DNA"/>
</dbReference>
<dbReference type="Proteomes" id="UP000837857">
    <property type="component" value="Chromosome 5"/>
</dbReference>
<organism evidence="2 3">
    <name type="scientific">Iphiclides podalirius</name>
    <name type="common">scarce swallowtail</name>
    <dbReference type="NCBI Taxonomy" id="110791"/>
    <lineage>
        <taxon>Eukaryota</taxon>
        <taxon>Metazoa</taxon>
        <taxon>Ecdysozoa</taxon>
        <taxon>Arthropoda</taxon>
        <taxon>Hexapoda</taxon>
        <taxon>Insecta</taxon>
        <taxon>Pterygota</taxon>
        <taxon>Neoptera</taxon>
        <taxon>Endopterygota</taxon>
        <taxon>Lepidoptera</taxon>
        <taxon>Glossata</taxon>
        <taxon>Ditrysia</taxon>
        <taxon>Papilionoidea</taxon>
        <taxon>Papilionidae</taxon>
        <taxon>Papilioninae</taxon>
        <taxon>Iphiclides</taxon>
    </lineage>
</organism>
<keyword evidence="3" id="KW-1185">Reference proteome</keyword>
<name>A0ABN8J0D5_9NEOP</name>